<organism evidence="1 2">
    <name type="scientific">Candidatus Nitrosopumilus salarius BD31</name>
    <dbReference type="NCBI Taxonomy" id="859350"/>
    <lineage>
        <taxon>Archaea</taxon>
        <taxon>Nitrososphaerota</taxon>
        <taxon>Nitrososphaeria</taxon>
        <taxon>Nitrosopumilales</taxon>
        <taxon>Nitrosopumilaceae</taxon>
        <taxon>Nitrosopumilus</taxon>
    </lineage>
</organism>
<dbReference type="AlphaFoldDB" id="I3D4K6"/>
<keyword evidence="2" id="KW-1185">Reference proteome</keyword>
<accession>I3D4K6</accession>
<dbReference type="EMBL" id="AEXL02000031">
    <property type="protein sequence ID" value="EIJ66649.1"/>
    <property type="molecule type" value="Genomic_DNA"/>
</dbReference>
<gene>
    <name evidence="1" type="ORF">BD31_I1856</name>
</gene>
<comment type="caution">
    <text evidence="1">The sequence shown here is derived from an EMBL/GenBank/DDBJ whole genome shotgun (WGS) entry which is preliminary data.</text>
</comment>
<name>I3D4K6_9ARCH</name>
<proteinExistence type="predicted"/>
<dbReference type="Proteomes" id="UP000003423">
    <property type="component" value="Unassembled WGS sequence"/>
</dbReference>
<protein>
    <submittedName>
        <fullName evidence="1">Uncharacterized protein</fullName>
    </submittedName>
</protein>
<feature type="non-terminal residue" evidence="1">
    <location>
        <position position="1"/>
    </location>
</feature>
<sequence>QYTDGFVQKINVISSDDKLATIENGGKIISSYSYGTAKISTGQKTGPVKNIRIHKWDWNWFIYFGSN</sequence>
<dbReference type="RefSeq" id="WP_008297518.1">
    <property type="nucleotide sequence ID" value="NZ_AEXL02000031.1"/>
</dbReference>
<reference evidence="1 2" key="1">
    <citation type="journal article" date="2012" name="J. Bacteriol.">
        <title>Genome sequence of "Candidatus Nitrosopumilus salaria" BD31, an ammonia-oxidizing archaeon from the San Francisco Bay estuary.</title>
        <authorList>
            <person name="Mosier A.C."/>
            <person name="Allen E.E."/>
            <person name="Kim M."/>
            <person name="Ferriera S."/>
            <person name="Francis C.A."/>
        </authorList>
    </citation>
    <scope>NUCLEOTIDE SEQUENCE [LARGE SCALE GENOMIC DNA]</scope>
    <source>
        <strain evidence="1 2">BD31</strain>
    </source>
</reference>
<evidence type="ECO:0000313" key="1">
    <source>
        <dbReference type="EMBL" id="EIJ66649.1"/>
    </source>
</evidence>
<evidence type="ECO:0000313" key="2">
    <source>
        <dbReference type="Proteomes" id="UP000003423"/>
    </source>
</evidence>